<dbReference type="Gene3D" id="3.20.20.30">
    <property type="entry name" value="Luciferase-like domain"/>
    <property type="match status" value="1"/>
</dbReference>
<comment type="caution">
    <text evidence="4">The sequence shown here is derived from an EMBL/GenBank/DDBJ whole genome shotgun (WGS) entry which is preliminary data.</text>
</comment>
<proteinExistence type="predicted"/>
<dbReference type="Proteomes" id="UP001501094">
    <property type="component" value="Unassembled WGS sequence"/>
</dbReference>
<name>A0ABN2N5Y2_9MICO</name>
<dbReference type="PANTHER" id="PTHR43244:SF1">
    <property type="entry name" value="5,10-METHYLENETETRAHYDROMETHANOPTERIN REDUCTASE"/>
    <property type="match status" value="1"/>
</dbReference>
<dbReference type="PANTHER" id="PTHR43244">
    <property type="match status" value="1"/>
</dbReference>
<dbReference type="SUPFAM" id="SSF51679">
    <property type="entry name" value="Bacterial luciferase-like"/>
    <property type="match status" value="1"/>
</dbReference>
<dbReference type="CDD" id="cd01097">
    <property type="entry name" value="Tetrahydromethanopterin_reductase"/>
    <property type="match status" value="1"/>
</dbReference>
<reference evidence="4 5" key="1">
    <citation type="journal article" date="2019" name="Int. J. Syst. Evol. Microbiol.">
        <title>The Global Catalogue of Microorganisms (GCM) 10K type strain sequencing project: providing services to taxonomists for standard genome sequencing and annotation.</title>
        <authorList>
            <consortium name="The Broad Institute Genomics Platform"/>
            <consortium name="The Broad Institute Genome Sequencing Center for Infectious Disease"/>
            <person name="Wu L."/>
            <person name="Ma J."/>
        </authorList>
    </citation>
    <scope>NUCLEOTIDE SEQUENCE [LARGE SCALE GENOMIC DNA]</scope>
    <source>
        <strain evidence="4 5">JCM 14326</strain>
    </source>
</reference>
<feature type="compositionally biased region" description="Low complexity" evidence="2">
    <location>
        <begin position="359"/>
        <end position="372"/>
    </location>
</feature>
<accession>A0ABN2N5Y2</accession>
<gene>
    <name evidence="4" type="ORF">GCM10009751_08910</name>
</gene>
<evidence type="ECO:0000313" key="5">
    <source>
        <dbReference type="Proteomes" id="UP001501094"/>
    </source>
</evidence>
<dbReference type="RefSeq" id="WP_344100037.1">
    <property type="nucleotide sequence ID" value="NZ_BAAANL010000001.1"/>
</dbReference>
<feature type="domain" description="Luciferase-like" evidence="3">
    <location>
        <begin position="15"/>
        <end position="327"/>
    </location>
</feature>
<keyword evidence="1" id="KW-0560">Oxidoreductase</keyword>
<sequence length="385" mass="41356">MRIGLQTGYWSRKPPKGIQQAIGLGDKLGLDSIWTAEAYGSDAFTPLAWWGARTRNVRLGTGIAQMAARTPVATAMHAITLDHLSRGRFVLGLGASGPQVVEGWYGQPYQKPLARTREFVEIVREVIARERPVAYDGSFYTIPLPADATGATGLGKALKPTVHPFRPEIPVVLAAQGPKNIALAAEIADGWMGSFYAPRLDGEFREQLDAGFAERREERSPASGFEAIATVPVVVRDDIEASADLIRPYVALYAGGMGAKGANFHKRALDRMGYESAMDEVQELYLAGRKEDAARAVPTELVDEVALIGPAARIRERFAAWEDTLLTTMLLQGDPASVLTVLSIAQEHAAKDETTSPSARRAAGARAAAGRALSKLAPSKIPGGR</sequence>
<dbReference type="NCBIfam" id="TIGR03559">
    <property type="entry name" value="F420_Rv3520c"/>
    <property type="match status" value="1"/>
</dbReference>
<keyword evidence="5" id="KW-1185">Reference proteome</keyword>
<feature type="region of interest" description="Disordered" evidence="2">
    <location>
        <begin position="349"/>
        <end position="385"/>
    </location>
</feature>
<evidence type="ECO:0000256" key="1">
    <source>
        <dbReference type="ARBA" id="ARBA00023002"/>
    </source>
</evidence>
<evidence type="ECO:0000259" key="3">
    <source>
        <dbReference type="Pfam" id="PF00296"/>
    </source>
</evidence>
<dbReference type="InterPro" id="IPR036661">
    <property type="entry name" value="Luciferase-like_sf"/>
</dbReference>
<protein>
    <submittedName>
        <fullName evidence="4">LLM class F420-dependent oxidoreductase</fullName>
    </submittedName>
</protein>
<evidence type="ECO:0000256" key="2">
    <source>
        <dbReference type="SAM" id="MobiDB-lite"/>
    </source>
</evidence>
<organism evidence="4 5">
    <name type="scientific">Myceligenerans crystallogenes</name>
    <dbReference type="NCBI Taxonomy" id="316335"/>
    <lineage>
        <taxon>Bacteria</taxon>
        <taxon>Bacillati</taxon>
        <taxon>Actinomycetota</taxon>
        <taxon>Actinomycetes</taxon>
        <taxon>Micrococcales</taxon>
        <taxon>Promicromonosporaceae</taxon>
        <taxon>Myceligenerans</taxon>
    </lineage>
</organism>
<dbReference type="InterPro" id="IPR011251">
    <property type="entry name" value="Luciferase-like_dom"/>
</dbReference>
<dbReference type="InterPro" id="IPR050564">
    <property type="entry name" value="F420-G6PD/mer"/>
</dbReference>
<dbReference type="EMBL" id="BAAANL010000001">
    <property type="protein sequence ID" value="GAA1854337.1"/>
    <property type="molecule type" value="Genomic_DNA"/>
</dbReference>
<dbReference type="Pfam" id="PF00296">
    <property type="entry name" value="Bac_luciferase"/>
    <property type="match status" value="1"/>
</dbReference>
<evidence type="ECO:0000313" key="4">
    <source>
        <dbReference type="EMBL" id="GAA1854337.1"/>
    </source>
</evidence>
<dbReference type="InterPro" id="IPR019951">
    <property type="entry name" value="F420_OxRdatse_Rv3520c_pred"/>
</dbReference>